<evidence type="ECO:0000256" key="2">
    <source>
        <dbReference type="ARBA" id="ARBA00007727"/>
    </source>
</evidence>
<feature type="region of interest" description="Disordered" evidence="11">
    <location>
        <begin position="504"/>
        <end position="540"/>
    </location>
</feature>
<evidence type="ECO:0000256" key="1">
    <source>
        <dbReference type="ARBA" id="ARBA00004167"/>
    </source>
</evidence>
<keyword evidence="9" id="KW-0479">Metal-binding</keyword>
<dbReference type="CDD" id="cd02968">
    <property type="entry name" value="SCO"/>
    <property type="match status" value="1"/>
</dbReference>
<evidence type="ECO:0000313" key="14">
    <source>
        <dbReference type="EMBL" id="KGN54385.1"/>
    </source>
</evidence>
<dbReference type="PROSITE" id="PS51352">
    <property type="entry name" value="THIOREDOXIN_2"/>
    <property type="match status" value="1"/>
</dbReference>
<dbReference type="GO" id="GO:0046872">
    <property type="term" value="F:metal ion binding"/>
    <property type="evidence" value="ECO:0007669"/>
    <property type="project" value="UniProtKB-KW"/>
</dbReference>
<protein>
    <recommendedName>
        <fullName evidence="13">Thioredoxin domain-containing protein</fullName>
    </recommendedName>
</protein>
<dbReference type="Pfam" id="PF13839">
    <property type="entry name" value="PC-Esterase"/>
    <property type="match status" value="1"/>
</dbReference>
<keyword evidence="5" id="KW-0735">Signal-anchor</keyword>
<comment type="similarity">
    <text evidence="2">Belongs to the PC-esterase family. TBL subfamily.</text>
</comment>
<evidence type="ECO:0000256" key="12">
    <source>
        <dbReference type="SAM" id="Phobius"/>
    </source>
</evidence>
<dbReference type="InterPro" id="IPR013766">
    <property type="entry name" value="Thioredoxin_domain"/>
</dbReference>
<dbReference type="AlphaFoldDB" id="A0A0A0KXK5"/>
<dbReference type="FunFam" id="3.40.30.10:FF:000013">
    <property type="entry name" value="Blast:Protein SCO1 homolog, mitochondrial"/>
    <property type="match status" value="1"/>
</dbReference>
<dbReference type="InterPro" id="IPR003782">
    <property type="entry name" value="SCO1/SenC"/>
</dbReference>
<organism evidence="14 15">
    <name type="scientific">Cucumis sativus</name>
    <name type="common">Cucumber</name>
    <dbReference type="NCBI Taxonomy" id="3659"/>
    <lineage>
        <taxon>Eukaryota</taxon>
        <taxon>Viridiplantae</taxon>
        <taxon>Streptophyta</taxon>
        <taxon>Embryophyta</taxon>
        <taxon>Tracheophyta</taxon>
        <taxon>Spermatophyta</taxon>
        <taxon>Magnoliopsida</taxon>
        <taxon>eudicotyledons</taxon>
        <taxon>Gunneridae</taxon>
        <taxon>Pentapetalae</taxon>
        <taxon>rosids</taxon>
        <taxon>fabids</taxon>
        <taxon>Cucurbitales</taxon>
        <taxon>Cucurbitaceae</taxon>
        <taxon>Benincaseae</taxon>
        <taxon>Cucumis</taxon>
    </lineage>
</organism>
<dbReference type="InterPro" id="IPR036249">
    <property type="entry name" value="Thioredoxin-like_sf"/>
</dbReference>
<evidence type="ECO:0000256" key="11">
    <source>
        <dbReference type="SAM" id="MobiDB-lite"/>
    </source>
</evidence>
<dbReference type="InterPro" id="IPR029962">
    <property type="entry name" value="TBL"/>
</dbReference>
<feature type="domain" description="Thioredoxin" evidence="13">
    <location>
        <begin position="586"/>
        <end position="751"/>
    </location>
</feature>
<dbReference type="GO" id="GO:0005794">
    <property type="term" value="C:Golgi apparatus"/>
    <property type="evidence" value="ECO:0000318"/>
    <property type="project" value="GO_Central"/>
</dbReference>
<evidence type="ECO:0000259" key="13">
    <source>
        <dbReference type="PROSITE" id="PS51352"/>
    </source>
</evidence>
<reference evidence="14 15" key="4">
    <citation type="journal article" date="2011" name="BMC Genomics">
        <title>RNA-Seq improves annotation of protein-coding genes in the cucumber genome.</title>
        <authorList>
            <person name="Li Z."/>
            <person name="Zhang Z."/>
            <person name="Yan P."/>
            <person name="Huang S."/>
            <person name="Fei Z."/>
            <person name="Lin K."/>
        </authorList>
    </citation>
    <scope>NUCLEOTIDE SEQUENCE [LARGE SCALE GENOMIC DNA]</scope>
    <source>
        <strain evidence="15">cv. 9930</strain>
    </source>
</reference>
<keyword evidence="15" id="KW-1185">Reference proteome</keyword>
<dbReference type="InterPro" id="IPR025846">
    <property type="entry name" value="TBL_N"/>
</dbReference>
<evidence type="ECO:0000256" key="3">
    <source>
        <dbReference type="ARBA" id="ARBA00010996"/>
    </source>
</evidence>
<dbReference type="eggNOG" id="ENOG502QT29">
    <property type="taxonomic scope" value="Eukaryota"/>
</dbReference>
<dbReference type="STRING" id="3659.A0A0A0KXK5"/>
<keyword evidence="10" id="KW-1015">Disulfide bond</keyword>
<reference evidence="14 15" key="1">
    <citation type="journal article" date="2009" name="Nat. Genet.">
        <title>The genome of the cucumber, Cucumis sativus L.</title>
        <authorList>
            <person name="Huang S."/>
            <person name="Li R."/>
            <person name="Zhang Z."/>
            <person name="Li L."/>
            <person name="Gu X."/>
            <person name="Fan W."/>
            <person name="Lucas W.J."/>
            <person name="Wang X."/>
            <person name="Xie B."/>
            <person name="Ni P."/>
            <person name="Ren Y."/>
            <person name="Zhu H."/>
            <person name="Li J."/>
            <person name="Lin K."/>
            <person name="Jin W."/>
            <person name="Fei Z."/>
            <person name="Li G."/>
            <person name="Staub J."/>
            <person name="Kilian A."/>
            <person name="van der Vossen E.A."/>
            <person name="Wu Y."/>
            <person name="Guo J."/>
            <person name="He J."/>
            <person name="Jia Z."/>
            <person name="Ren Y."/>
            <person name="Tian G."/>
            <person name="Lu Y."/>
            <person name="Ruan J."/>
            <person name="Qian W."/>
            <person name="Wang M."/>
            <person name="Huang Q."/>
            <person name="Li B."/>
            <person name="Xuan Z."/>
            <person name="Cao J."/>
            <person name="Asan"/>
            <person name="Wu Z."/>
            <person name="Zhang J."/>
            <person name="Cai Q."/>
            <person name="Bai Y."/>
            <person name="Zhao B."/>
            <person name="Han Y."/>
            <person name="Li Y."/>
            <person name="Li X."/>
            <person name="Wang S."/>
            <person name="Shi Q."/>
            <person name="Liu S."/>
            <person name="Cho W.K."/>
            <person name="Kim J.Y."/>
            <person name="Xu Y."/>
            <person name="Heller-Uszynska K."/>
            <person name="Miao H."/>
            <person name="Cheng Z."/>
            <person name="Zhang S."/>
            <person name="Wu J."/>
            <person name="Yang Y."/>
            <person name="Kang H."/>
            <person name="Li M."/>
            <person name="Liang H."/>
            <person name="Ren X."/>
            <person name="Shi Z."/>
            <person name="Wen M."/>
            <person name="Jian M."/>
            <person name="Yang H."/>
            <person name="Zhang G."/>
            <person name="Yang Z."/>
            <person name="Chen R."/>
            <person name="Liu S."/>
            <person name="Li J."/>
            <person name="Ma L."/>
            <person name="Liu H."/>
            <person name="Zhou Y."/>
            <person name="Zhao J."/>
            <person name="Fang X."/>
            <person name="Li G."/>
            <person name="Fang L."/>
            <person name="Li Y."/>
            <person name="Liu D."/>
            <person name="Zheng H."/>
            <person name="Zhang Y."/>
            <person name="Qin N."/>
            <person name="Li Z."/>
            <person name="Yang G."/>
            <person name="Yang S."/>
            <person name="Bolund L."/>
            <person name="Kristiansen K."/>
            <person name="Zheng H."/>
            <person name="Li S."/>
            <person name="Zhang X."/>
            <person name="Yang H."/>
            <person name="Wang J."/>
            <person name="Sun R."/>
            <person name="Zhang B."/>
            <person name="Jiang S."/>
            <person name="Wang J."/>
            <person name="Du Y."/>
            <person name="Li S."/>
        </authorList>
    </citation>
    <scope>NUCLEOTIDE SEQUENCE [LARGE SCALE GENOMIC DNA]</scope>
    <source>
        <strain evidence="15">cv. 9930</strain>
    </source>
</reference>
<dbReference type="SUPFAM" id="SSF52833">
    <property type="entry name" value="Thioredoxin-like"/>
    <property type="match status" value="1"/>
</dbReference>
<reference evidence="14 15" key="3">
    <citation type="journal article" date="2010" name="BMC Genomics">
        <title>Transcriptome sequencing and comparative analysis of cucumber flowers with different sex types.</title>
        <authorList>
            <person name="Guo S."/>
            <person name="Zheng Y."/>
            <person name="Joung J.G."/>
            <person name="Liu S."/>
            <person name="Zhang Z."/>
            <person name="Crasta O.R."/>
            <person name="Sobral B.W."/>
            <person name="Xu Y."/>
            <person name="Huang S."/>
            <person name="Fei Z."/>
        </authorList>
    </citation>
    <scope>NUCLEOTIDE SEQUENCE [LARGE SCALE GENOMIC DNA]</scope>
    <source>
        <strain evidence="15">cv. 9930</strain>
    </source>
</reference>
<evidence type="ECO:0000256" key="6">
    <source>
        <dbReference type="ARBA" id="ARBA00022989"/>
    </source>
</evidence>
<feature type="binding site" evidence="9">
    <location>
        <position position="714"/>
    </location>
    <ligand>
        <name>Cu cation</name>
        <dbReference type="ChEBI" id="CHEBI:23378"/>
    </ligand>
</feature>
<dbReference type="Pfam" id="PF14416">
    <property type="entry name" value="PMR5N"/>
    <property type="match status" value="1"/>
</dbReference>
<evidence type="ECO:0000256" key="8">
    <source>
        <dbReference type="ARBA" id="ARBA00023136"/>
    </source>
</evidence>
<dbReference type="PANTHER" id="PTHR32285:SF7">
    <property type="entry name" value="PROTEIN TRICHOME BIREFRINGENCE-LIKE 3"/>
    <property type="match status" value="1"/>
</dbReference>
<comment type="similarity">
    <text evidence="3">Belongs to the SCO1/2 family.</text>
</comment>
<evidence type="ECO:0000256" key="5">
    <source>
        <dbReference type="ARBA" id="ARBA00022968"/>
    </source>
</evidence>
<keyword evidence="8 12" id="KW-0472">Membrane</keyword>
<dbReference type="Proteomes" id="UP000029981">
    <property type="component" value="Chromosome 4"/>
</dbReference>
<evidence type="ECO:0000256" key="7">
    <source>
        <dbReference type="ARBA" id="ARBA00023008"/>
    </source>
</evidence>
<feature type="transmembrane region" description="Helical" evidence="12">
    <location>
        <begin position="21"/>
        <end position="42"/>
    </location>
</feature>
<accession>A0A0A0KXK5</accession>
<dbReference type="GO" id="GO:0016413">
    <property type="term" value="F:O-acetyltransferase activity"/>
    <property type="evidence" value="ECO:0000318"/>
    <property type="project" value="GO_Central"/>
</dbReference>
<evidence type="ECO:0000256" key="10">
    <source>
        <dbReference type="PIRSR" id="PIRSR603782-2"/>
    </source>
</evidence>
<gene>
    <name evidence="14" type="ORF">Csa_4G310710</name>
</gene>
<evidence type="ECO:0000313" key="15">
    <source>
        <dbReference type="Proteomes" id="UP000029981"/>
    </source>
</evidence>
<evidence type="ECO:0000256" key="9">
    <source>
        <dbReference type="PIRSR" id="PIRSR603782-1"/>
    </source>
</evidence>
<reference evidence="14 15" key="2">
    <citation type="journal article" date="2009" name="PLoS ONE">
        <title>An integrated genetic and cytogenetic map of the cucumber genome.</title>
        <authorList>
            <person name="Ren Y."/>
            <person name="Zhang Z."/>
            <person name="Liu J."/>
            <person name="Staub J.E."/>
            <person name="Han Y."/>
            <person name="Cheng Z."/>
            <person name="Li X."/>
            <person name="Lu J."/>
            <person name="Miao H."/>
            <person name="Kang H."/>
            <person name="Xie B."/>
            <person name="Gu X."/>
            <person name="Wang X."/>
            <person name="Du Y."/>
            <person name="Jin W."/>
            <person name="Huang S."/>
        </authorList>
    </citation>
    <scope>NUCLEOTIDE SEQUENCE [LARGE SCALE GENOMIC DNA]</scope>
    <source>
        <strain evidence="15">cv. 9930</strain>
    </source>
</reference>
<proteinExistence type="inferred from homology"/>
<comment type="subcellular location">
    <subcellularLocation>
        <location evidence="1">Membrane</location>
        <topology evidence="1">Single-pass membrane protein</topology>
    </subcellularLocation>
</comment>
<dbReference type="Gene3D" id="3.40.30.10">
    <property type="entry name" value="Glutaredoxin"/>
    <property type="match status" value="1"/>
</dbReference>
<keyword evidence="4 12" id="KW-0812">Transmembrane</keyword>
<dbReference type="EMBL" id="CM002925">
    <property type="protein sequence ID" value="KGN54385.1"/>
    <property type="molecule type" value="Genomic_DNA"/>
</dbReference>
<feature type="binding site" evidence="9">
    <location>
        <position position="630"/>
    </location>
    <ligand>
        <name>Cu cation</name>
        <dbReference type="ChEBI" id="CHEBI:23378"/>
    </ligand>
</feature>
<feature type="binding site" evidence="9">
    <location>
        <position position="626"/>
    </location>
    <ligand>
        <name>Cu cation</name>
        <dbReference type="ChEBI" id="CHEBI:23378"/>
    </ligand>
</feature>
<dbReference type="InterPro" id="IPR026057">
    <property type="entry name" value="TBL_C"/>
</dbReference>
<feature type="disulfide bond" description="Redox-active" evidence="10">
    <location>
        <begin position="626"/>
        <end position="630"/>
    </location>
</feature>
<evidence type="ECO:0000256" key="4">
    <source>
        <dbReference type="ARBA" id="ARBA00022692"/>
    </source>
</evidence>
<dbReference type="GO" id="GO:0016020">
    <property type="term" value="C:membrane"/>
    <property type="evidence" value="ECO:0007669"/>
    <property type="project" value="UniProtKB-SubCell"/>
</dbReference>
<keyword evidence="6 12" id="KW-1133">Transmembrane helix</keyword>
<sequence length="754" mass="85626">MSLLASSPSGLMAKPPSVARLKPHLPFLTVVLCAFAFLALFYTERITFFSSASIFKLKSCPRKSTPFKTREKPKAEEQWRDPLMDDRFEFDPEECSVVNGKWVFNRSIKPLYTDESCPYLDRQVSCVKNGREDSDYRHWEWQPDECRLPRFNAEIALKKLRGKRLMFVGDSLQRGQWQSLVCMVEWMIPEDQKSLKRGRFHSVFTIKEYKATIEFYWAPFLVHSNSDNPIIGDPRQRILRVDSVANHSKHWTNVDILVFNTYVWWMSGVRIKSLWGSFENGEEGYEEFDTPIAYTMGLKTWANWVDSNVNPNITRVFFTTMSPTHTRSMDWGRVNGSKCFNETKPIKNKKFWGSGADKGIMSVVSKIVHKMKVPVTFINITQLSDYRIDAHSSIFTETGGNSPPSLQIPATRVSEGHFHVSGFYENLRFTMATIISRSAKHLHYANLSFSLHRMRLHSISPSPSTSSSVLAGANFHDPAFPLHSGPGMNFLATYMRRLYSTTSTTADSQSAASEKSAESNSSEGDKSGNSNEGQDAGKPVRGGPVSWLSFLLLVATGAGLVFYYDREKKRHIEEINKASTEVKQGPSVGKAAIGGPFKLVNHDGKQVTEKDFFGKWTLLYFGFTHCPDICPDELQKLAAAVDKIKKAGIKIVPVFISVDPERDTVEQVREYVKEFHPDLVGLTGSSDEIRNVARAYRVYYMKTEEEDSDYLVDHSIVMYLMGPEKMEFVKFFGKNNDVDSLADGVIKEIKQYKK</sequence>
<feature type="compositionally biased region" description="Low complexity" evidence="11">
    <location>
        <begin position="504"/>
        <end position="522"/>
    </location>
</feature>
<dbReference type="Pfam" id="PF02630">
    <property type="entry name" value="SCO1-SenC"/>
    <property type="match status" value="1"/>
</dbReference>
<dbReference type="Gramene" id="KGN54385">
    <property type="protein sequence ID" value="KGN54385"/>
    <property type="gene ID" value="Csa_4G310710"/>
</dbReference>
<feature type="transmembrane region" description="Helical" evidence="12">
    <location>
        <begin position="545"/>
        <end position="564"/>
    </location>
</feature>
<name>A0A0A0KXK5_CUCSA</name>
<keyword evidence="7 9" id="KW-0186">Copper</keyword>
<dbReference type="PANTHER" id="PTHR32285">
    <property type="entry name" value="PROTEIN TRICHOME BIREFRINGENCE-LIKE 9-RELATED"/>
    <property type="match status" value="1"/>
</dbReference>